<feature type="chain" id="PRO_5025552633" description="Secreted protein" evidence="1">
    <location>
        <begin position="19"/>
        <end position="95"/>
    </location>
</feature>
<name>A0A6B0UD72_IXORI</name>
<accession>A0A6B0UD72</accession>
<proteinExistence type="predicted"/>
<protein>
    <recommendedName>
        <fullName evidence="3">Secreted protein</fullName>
    </recommendedName>
</protein>
<dbReference type="AlphaFoldDB" id="A0A6B0UD72"/>
<organism evidence="2">
    <name type="scientific">Ixodes ricinus</name>
    <name type="common">Common tick</name>
    <name type="synonym">Acarus ricinus</name>
    <dbReference type="NCBI Taxonomy" id="34613"/>
    <lineage>
        <taxon>Eukaryota</taxon>
        <taxon>Metazoa</taxon>
        <taxon>Ecdysozoa</taxon>
        <taxon>Arthropoda</taxon>
        <taxon>Chelicerata</taxon>
        <taxon>Arachnida</taxon>
        <taxon>Acari</taxon>
        <taxon>Parasitiformes</taxon>
        <taxon>Ixodida</taxon>
        <taxon>Ixodoidea</taxon>
        <taxon>Ixodidae</taxon>
        <taxon>Ixodinae</taxon>
        <taxon>Ixodes</taxon>
    </lineage>
</organism>
<dbReference type="EMBL" id="GIFC01005144">
    <property type="protein sequence ID" value="MXU87227.1"/>
    <property type="molecule type" value="Transcribed_RNA"/>
</dbReference>
<evidence type="ECO:0008006" key="3">
    <source>
        <dbReference type="Google" id="ProtNLM"/>
    </source>
</evidence>
<evidence type="ECO:0000256" key="1">
    <source>
        <dbReference type="SAM" id="SignalP"/>
    </source>
</evidence>
<sequence>MLWCMLYAWCLYFSLQSSEVIFFRENADTKTHAGRRNVLRHVRRLRYHSLRGLHFTRGLRMTSAPFEAAASLIFTGMRVRVFLLFTCALSSVMWF</sequence>
<reference evidence="2" key="1">
    <citation type="submission" date="2019-12" db="EMBL/GenBank/DDBJ databases">
        <title>An insight into the sialome of adult female Ixodes ricinus ticks feeding for 6 days.</title>
        <authorList>
            <person name="Perner J."/>
            <person name="Ribeiro J.M.C."/>
        </authorList>
    </citation>
    <scope>NUCLEOTIDE SEQUENCE</scope>
    <source>
        <strain evidence="2">Semi-engorged</strain>
        <tissue evidence="2">Salivary glands</tissue>
    </source>
</reference>
<keyword evidence="1" id="KW-0732">Signal</keyword>
<evidence type="ECO:0000313" key="2">
    <source>
        <dbReference type="EMBL" id="MXU87227.1"/>
    </source>
</evidence>
<feature type="signal peptide" evidence="1">
    <location>
        <begin position="1"/>
        <end position="18"/>
    </location>
</feature>